<comment type="catalytic activity">
    <reaction evidence="3">
        <text>a ribonucleoside 5'-triphosphate + H2O = a ribonucleoside 5'-phosphate + diphosphate + H(+)</text>
        <dbReference type="Rhea" id="RHEA:23996"/>
        <dbReference type="ChEBI" id="CHEBI:15377"/>
        <dbReference type="ChEBI" id="CHEBI:15378"/>
        <dbReference type="ChEBI" id="CHEBI:33019"/>
        <dbReference type="ChEBI" id="CHEBI:58043"/>
        <dbReference type="ChEBI" id="CHEBI:61557"/>
        <dbReference type="EC" id="3.6.1.9"/>
    </reaction>
</comment>
<keyword evidence="3" id="KW-0546">Nucleotide metabolism</keyword>
<keyword evidence="5" id="KW-1185">Reference proteome</keyword>
<proteinExistence type="inferred from homology"/>
<keyword evidence="2 3" id="KW-0378">Hydrolase</keyword>
<evidence type="ECO:0000256" key="1">
    <source>
        <dbReference type="ARBA" id="ARBA00001968"/>
    </source>
</evidence>
<dbReference type="HAMAP" id="MF_00528">
    <property type="entry name" value="Maf"/>
    <property type="match status" value="1"/>
</dbReference>
<dbReference type="PANTHER" id="PTHR43213">
    <property type="entry name" value="BIFUNCTIONAL DTTP/UTP PYROPHOSPHATASE/METHYLTRANSFERASE PROTEIN-RELATED"/>
    <property type="match status" value="1"/>
</dbReference>
<comment type="caution">
    <text evidence="4">The sequence shown here is derived from an EMBL/GenBank/DDBJ whole genome shotgun (WGS) entry which is preliminary data.</text>
</comment>
<keyword evidence="3" id="KW-0963">Cytoplasm</keyword>
<evidence type="ECO:0000256" key="2">
    <source>
        <dbReference type="ARBA" id="ARBA00022801"/>
    </source>
</evidence>
<dbReference type="EC" id="3.6.1.9" evidence="3"/>
<dbReference type="Pfam" id="PF02545">
    <property type="entry name" value="Maf"/>
    <property type="match status" value="1"/>
</dbReference>
<comment type="function">
    <text evidence="3">Nucleoside triphosphate pyrophosphatase. May have a dual role in cell division arrest and in preventing the incorporation of modified nucleotides into cellular nucleic acids.</text>
</comment>
<dbReference type="InterPro" id="IPR029001">
    <property type="entry name" value="ITPase-like_fam"/>
</dbReference>
<gene>
    <name evidence="4" type="primary">maf</name>
    <name evidence="4" type="ORF">J4557_10110</name>
</gene>
<dbReference type="PANTHER" id="PTHR43213:SF5">
    <property type="entry name" value="BIFUNCTIONAL DTTP_UTP PYROPHOSPHATASE_METHYLTRANSFERASE PROTEIN-RELATED"/>
    <property type="match status" value="1"/>
</dbReference>
<dbReference type="PIRSF" id="PIRSF006305">
    <property type="entry name" value="Maf"/>
    <property type="match status" value="1"/>
</dbReference>
<sequence>MRKVVLASASTARLRILREAGADPEVAVSGVDESAVAAGSVAGLAGALARAKARAVAGGVADAIVIGCDSLLEVGGRAFGKPASAEEAAAWWAARRGATGVLHTGHCVVDTASGRDALEVASTRIRFGDPSDEEIAAYVATGEPLHVAGAFTLEGRGAWFIDGIDGDPGTVMGLSLPLLRRMLAGVGVPLTEVWPVPVTA</sequence>
<dbReference type="SUPFAM" id="SSF52972">
    <property type="entry name" value="ITPase-like"/>
    <property type="match status" value="1"/>
</dbReference>
<dbReference type="NCBIfam" id="TIGR00172">
    <property type="entry name" value="maf"/>
    <property type="match status" value="1"/>
</dbReference>
<comment type="catalytic activity">
    <reaction evidence="3">
        <text>a 2'-deoxyribonucleoside 5'-triphosphate + H2O = a 2'-deoxyribonucleoside 5'-phosphate + diphosphate + H(+)</text>
        <dbReference type="Rhea" id="RHEA:44644"/>
        <dbReference type="ChEBI" id="CHEBI:15377"/>
        <dbReference type="ChEBI" id="CHEBI:15378"/>
        <dbReference type="ChEBI" id="CHEBI:33019"/>
        <dbReference type="ChEBI" id="CHEBI:61560"/>
        <dbReference type="ChEBI" id="CHEBI:65317"/>
        <dbReference type="EC" id="3.6.1.9"/>
    </reaction>
</comment>
<dbReference type="Proteomes" id="UP000666915">
    <property type="component" value="Unassembled WGS sequence"/>
</dbReference>
<dbReference type="EMBL" id="JAGEOK010000006">
    <property type="protein sequence ID" value="MBO2437871.1"/>
    <property type="molecule type" value="Genomic_DNA"/>
</dbReference>
<comment type="caution">
    <text evidence="3">Lacks conserved residue(s) required for the propagation of feature annotation.</text>
</comment>
<evidence type="ECO:0000313" key="4">
    <source>
        <dbReference type="EMBL" id="MBO2437871.1"/>
    </source>
</evidence>
<feature type="active site" description="Proton acceptor" evidence="3">
    <location>
        <position position="69"/>
    </location>
</feature>
<organism evidence="4 5">
    <name type="scientific">Actinomadura nitritigenes</name>
    <dbReference type="NCBI Taxonomy" id="134602"/>
    <lineage>
        <taxon>Bacteria</taxon>
        <taxon>Bacillati</taxon>
        <taxon>Actinomycetota</taxon>
        <taxon>Actinomycetes</taxon>
        <taxon>Streptosporangiales</taxon>
        <taxon>Thermomonosporaceae</taxon>
        <taxon>Actinomadura</taxon>
    </lineage>
</organism>
<evidence type="ECO:0000313" key="5">
    <source>
        <dbReference type="Proteomes" id="UP000666915"/>
    </source>
</evidence>
<dbReference type="RefSeq" id="WP_208266228.1">
    <property type="nucleotide sequence ID" value="NZ_BAAAGM010000091.1"/>
</dbReference>
<comment type="cofactor">
    <cofactor evidence="1 3">
        <name>a divalent metal cation</name>
        <dbReference type="ChEBI" id="CHEBI:60240"/>
    </cofactor>
</comment>
<comment type="subcellular location">
    <subcellularLocation>
        <location evidence="3">Cytoplasm</location>
    </subcellularLocation>
</comment>
<dbReference type="InterPro" id="IPR003697">
    <property type="entry name" value="Maf-like"/>
</dbReference>
<name>A0ABS3QVJ2_9ACTN</name>
<evidence type="ECO:0000256" key="3">
    <source>
        <dbReference type="HAMAP-Rule" id="MF_00528"/>
    </source>
</evidence>
<accession>A0ABS3QVJ2</accession>
<reference evidence="4 5" key="1">
    <citation type="submission" date="2021-03" db="EMBL/GenBank/DDBJ databases">
        <authorList>
            <person name="Kanchanasin P."/>
            <person name="Saeng-In P."/>
            <person name="Phongsopitanun W."/>
            <person name="Yuki M."/>
            <person name="Kudo T."/>
            <person name="Ohkuma M."/>
            <person name="Tanasupawat S."/>
        </authorList>
    </citation>
    <scope>NUCLEOTIDE SEQUENCE [LARGE SCALE GENOMIC DNA]</scope>
    <source>
        <strain evidence="4 5">L46</strain>
    </source>
</reference>
<comment type="similarity">
    <text evidence="3">Belongs to the Maf family.</text>
</comment>
<protein>
    <recommendedName>
        <fullName evidence="3">Nucleoside triphosphate pyrophosphatase</fullName>
        <ecNumber evidence="3">3.6.1.9</ecNumber>
    </recommendedName>
    <alternativeName>
        <fullName evidence="3">Nucleotide pyrophosphatase</fullName>
        <shortName evidence="3">Nucleotide PPase</shortName>
    </alternativeName>
</protein>
<dbReference type="CDD" id="cd00555">
    <property type="entry name" value="Maf"/>
    <property type="match status" value="1"/>
</dbReference>
<dbReference type="Gene3D" id="3.90.950.10">
    <property type="match status" value="1"/>
</dbReference>